<evidence type="ECO:0000259" key="13">
    <source>
        <dbReference type="Pfam" id="PF04324"/>
    </source>
</evidence>
<reference evidence="15" key="1">
    <citation type="submission" date="2016-10" db="EMBL/GenBank/DDBJ databases">
        <authorList>
            <person name="Varghese N."/>
            <person name="Submissions S."/>
        </authorList>
    </citation>
    <scope>NUCLEOTIDE SEQUENCE [LARGE SCALE GENOMIC DNA]</scope>
    <source>
        <strain evidence="15">DSM 123</strain>
    </source>
</reference>
<feature type="binding site" evidence="10">
    <location>
        <position position="138"/>
    </location>
    <ligand>
        <name>[2Fe-2S] cluster</name>
        <dbReference type="ChEBI" id="CHEBI:190135"/>
    </ligand>
</feature>
<dbReference type="NCBIfam" id="TIGR02000">
    <property type="entry name" value="NifU_proper"/>
    <property type="match status" value="1"/>
</dbReference>
<dbReference type="CDD" id="cd06664">
    <property type="entry name" value="IscU_like"/>
    <property type="match status" value="1"/>
</dbReference>
<comment type="similarity">
    <text evidence="1 9">Belongs to the NifU family.</text>
</comment>
<evidence type="ECO:0000256" key="10">
    <source>
        <dbReference type="PIRSR" id="PIRSR000375-1"/>
    </source>
</evidence>
<comment type="cofactor">
    <cofactor evidence="10">
        <name>[2Fe-2S] cluster</name>
        <dbReference type="ChEBI" id="CHEBI:190135"/>
    </cofactor>
    <text evidence="10">Binds 1 [2Fe-2S] cluster per subunit.</text>
</comment>
<evidence type="ECO:0000256" key="2">
    <source>
        <dbReference type="ARBA" id="ARBA00015278"/>
    </source>
</evidence>
<evidence type="ECO:0000256" key="8">
    <source>
        <dbReference type="ARBA" id="ARBA00034078"/>
    </source>
</evidence>
<dbReference type="InterPro" id="IPR002871">
    <property type="entry name" value="NIF_FeS_clus_asmbl_NifU_N"/>
</dbReference>
<feature type="binding site" evidence="10">
    <location>
        <position position="136"/>
    </location>
    <ligand>
        <name>[2Fe-2S] cluster</name>
        <dbReference type="ChEBI" id="CHEBI:190135"/>
    </ligand>
</feature>
<gene>
    <name evidence="14" type="ORF">SAMN05444123_10288</name>
</gene>
<evidence type="ECO:0000256" key="6">
    <source>
        <dbReference type="ARBA" id="ARBA00023014"/>
    </source>
</evidence>
<dbReference type="AlphaFoldDB" id="A0A1H8NGM5"/>
<dbReference type="Gene3D" id="3.30.300.130">
    <property type="entry name" value="Fe-S cluster assembly (FSCA)"/>
    <property type="match status" value="1"/>
</dbReference>
<evidence type="ECO:0000259" key="12">
    <source>
        <dbReference type="Pfam" id="PF01592"/>
    </source>
</evidence>
<dbReference type="GO" id="GO:0005506">
    <property type="term" value="F:iron ion binding"/>
    <property type="evidence" value="ECO:0007669"/>
    <property type="project" value="InterPro"/>
</dbReference>
<feature type="domain" description="NIF system FeS cluster assembly NifU C-terminal" evidence="11">
    <location>
        <begin position="264"/>
        <end position="328"/>
    </location>
</feature>
<comment type="cofactor">
    <cofactor evidence="10">
        <name>Fe cation</name>
        <dbReference type="ChEBI" id="CHEBI:24875"/>
    </cofactor>
    <text evidence="10">Binds 1 Fe cation per subunit.</text>
</comment>
<feature type="binding site" evidence="10">
    <location>
        <position position="174"/>
    </location>
    <ligand>
        <name>[2Fe-2S] cluster</name>
        <dbReference type="ChEBI" id="CHEBI:190135"/>
    </ligand>
</feature>
<dbReference type="Proteomes" id="UP000199615">
    <property type="component" value="Unassembled WGS sequence"/>
</dbReference>
<feature type="domain" description="BFD-like [2Fe-2S]-binding" evidence="13">
    <location>
        <begin position="136"/>
        <end position="183"/>
    </location>
</feature>
<evidence type="ECO:0000313" key="15">
    <source>
        <dbReference type="Proteomes" id="UP000199615"/>
    </source>
</evidence>
<evidence type="ECO:0000256" key="1">
    <source>
        <dbReference type="ARBA" id="ARBA00006420"/>
    </source>
</evidence>
<protein>
    <recommendedName>
        <fullName evidence="2 9">Nitrogen fixation protein NifU</fullName>
    </recommendedName>
</protein>
<dbReference type="Pfam" id="PF01592">
    <property type="entry name" value="NifU_N"/>
    <property type="match status" value="1"/>
</dbReference>
<dbReference type="Gene3D" id="1.10.10.1100">
    <property type="entry name" value="BFD-like [2Fe-2S]-binding domain"/>
    <property type="match status" value="1"/>
</dbReference>
<comment type="function">
    <text evidence="9">May be involved in the formation or repair of [Fe-S] clusters present in iron-sulfur proteins.</text>
</comment>
<evidence type="ECO:0000256" key="7">
    <source>
        <dbReference type="ARBA" id="ARBA00023231"/>
    </source>
</evidence>
<dbReference type="Pfam" id="PF04324">
    <property type="entry name" value="Fer2_BFD"/>
    <property type="match status" value="1"/>
</dbReference>
<dbReference type="RefSeq" id="WP_092681869.1">
    <property type="nucleotide sequence ID" value="NZ_FODT01000002.1"/>
</dbReference>
<keyword evidence="4 10" id="KW-0479">Metal-binding</keyword>
<evidence type="ECO:0000256" key="4">
    <source>
        <dbReference type="ARBA" id="ARBA00022723"/>
    </source>
</evidence>
<dbReference type="InterPro" id="IPR016217">
    <property type="entry name" value="N_fixation_NifU"/>
</dbReference>
<dbReference type="InterPro" id="IPR010238">
    <property type="entry name" value="NIF_FeS_clus_asmbl_NifU"/>
</dbReference>
<sequence length="331" mass="34911">MLDNLDRLDEHISSPRNAGVLPHANAVGSFGAIRWGDAVKLMLQVDPRTDRIEQARFQTFGCSSSIASSSAVTEMITGRTLDEAVGISAADIADYLGGLPLERMYCAVMTYEALQKAIGSYRGEAELSEADAAPSCKCLGVSQMMIERTIRFNRLTSVEQVTHHTKAAGSCSACFKQVEGLLARVNAEMAEDGLIGPGDAYQLGSTSPRAIDLKPHGAPQPATNIFAAKAAPAHLRAAPKSAPSRPAPAPAAVGVDAPSQTTLIAEALDELRPHLKRDGGDCELVNVEGNVVYVRLSGNCVGCQLSSVTLSGVQARLADRLGRPLRVVPVP</sequence>
<evidence type="ECO:0000256" key="3">
    <source>
        <dbReference type="ARBA" id="ARBA00022714"/>
    </source>
</evidence>
<comment type="cofactor">
    <cofactor evidence="8">
        <name>[2Fe-2S] cluster</name>
        <dbReference type="ChEBI" id="CHEBI:190135"/>
    </cofactor>
</comment>
<evidence type="ECO:0000313" key="14">
    <source>
        <dbReference type="EMBL" id="SEO28543.1"/>
    </source>
</evidence>
<dbReference type="InterPro" id="IPR034904">
    <property type="entry name" value="FSCA_dom_sf"/>
</dbReference>
<dbReference type="EMBL" id="FODT01000002">
    <property type="protein sequence ID" value="SEO28543.1"/>
    <property type="molecule type" value="Genomic_DNA"/>
</dbReference>
<dbReference type="OrthoDB" id="9808097at2"/>
<dbReference type="PANTHER" id="PTHR10093">
    <property type="entry name" value="IRON-SULFUR CLUSTER ASSEMBLY ENZYME NIFU HOMOLOG"/>
    <property type="match status" value="1"/>
</dbReference>
<dbReference type="Pfam" id="PF01106">
    <property type="entry name" value="NifU"/>
    <property type="match status" value="1"/>
</dbReference>
<evidence type="ECO:0000256" key="9">
    <source>
        <dbReference type="PIRNR" id="PIRNR000375"/>
    </source>
</evidence>
<dbReference type="SUPFAM" id="SSF82649">
    <property type="entry name" value="SufE/NifU"/>
    <property type="match status" value="1"/>
</dbReference>
<keyword evidence="3 10" id="KW-0001">2Fe-2S</keyword>
<dbReference type="InterPro" id="IPR001075">
    <property type="entry name" value="NIF_FeS_clus_asmbl_NifU_C"/>
</dbReference>
<evidence type="ECO:0000256" key="5">
    <source>
        <dbReference type="ARBA" id="ARBA00023004"/>
    </source>
</evidence>
<dbReference type="SUPFAM" id="SSF117916">
    <property type="entry name" value="Fe-S cluster assembly (FSCA) domain-like"/>
    <property type="match status" value="1"/>
</dbReference>
<organism evidence="14 15">
    <name type="scientific">Rhodopseudomonas pseudopalustris</name>
    <dbReference type="NCBI Taxonomy" id="1513892"/>
    <lineage>
        <taxon>Bacteria</taxon>
        <taxon>Pseudomonadati</taxon>
        <taxon>Pseudomonadota</taxon>
        <taxon>Alphaproteobacteria</taxon>
        <taxon>Hyphomicrobiales</taxon>
        <taxon>Nitrobacteraceae</taxon>
        <taxon>Rhodopseudomonas</taxon>
    </lineage>
</organism>
<evidence type="ECO:0000259" key="11">
    <source>
        <dbReference type="Pfam" id="PF01106"/>
    </source>
</evidence>
<dbReference type="InterPro" id="IPR007419">
    <property type="entry name" value="BFD-like_2Fe2S-bd_dom"/>
</dbReference>
<keyword evidence="6 10" id="KW-0411">Iron-sulfur</keyword>
<dbReference type="Gene3D" id="3.90.1010.10">
    <property type="match status" value="1"/>
</dbReference>
<dbReference type="InterPro" id="IPR041854">
    <property type="entry name" value="BFD-like_2Fe2S-bd_dom_sf"/>
</dbReference>
<keyword evidence="15" id="KW-1185">Reference proteome</keyword>
<dbReference type="GO" id="GO:0016226">
    <property type="term" value="P:iron-sulfur cluster assembly"/>
    <property type="evidence" value="ECO:0007669"/>
    <property type="project" value="InterPro"/>
</dbReference>
<proteinExistence type="inferred from homology"/>
<name>A0A1H8NGM5_9BRAD</name>
<keyword evidence="5 10" id="KW-0408">Iron</keyword>
<feature type="domain" description="NIF system FeS cluster assembly NifU N-terminal" evidence="12">
    <location>
        <begin position="10"/>
        <end position="124"/>
    </location>
</feature>
<accession>A0A1H8NGM5</accession>
<feature type="binding site" evidence="10">
    <location>
        <position position="62"/>
    </location>
    <ligand>
        <name>Fe cation</name>
        <dbReference type="ChEBI" id="CHEBI:24875"/>
    </ligand>
</feature>
<keyword evidence="7 9" id="KW-0535">Nitrogen fixation</keyword>
<feature type="binding site" evidence="10">
    <location>
        <position position="106"/>
    </location>
    <ligand>
        <name>Fe cation</name>
        <dbReference type="ChEBI" id="CHEBI:24875"/>
    </ligand>
</feature>
<dbReference type="GO" id="GO:0051537">
    <property type="term" value="F:2 iron, 2 sulfur cluster binding"/>
    <property type="evidence" value="ECO:0007669"/>
    <property type="project" value="UniProtKB-KW"/>
</dbReference>
<feature type="binding site" evidence="10">
    <location>
        <position position="171"/>
    </location>
    <ligand>
        <name>[2Fe-2S] cluster</name>
        <dbReference type="ChEBI" id="CHEBI:190135"/>
    </ligand>
</feature>
<dbReference type="PIRSF" id="PIRSF000375">
    <property type="entry name" value="NifU"/>
    <property type="match status" value="1"/>
</dbReference>